<sequence>MLPNLKRKRKEKKLAQKNYYNIWTKQARNKLWFPRNQTPLVAVFFKKLFARKEKTMSHFTFVFFSPAQTHQAPRKRPAPLRR</sequence>
<evidence type="ECO:0000313" key="1">
    <source>
        <dbReference type="EMBL" id="PIP33908.1"/>
    </source>
</evidence>
<comment type="caution">
    <text evidence="1">The sequence shown here is derived from an EMBL/GenBank/DDBJ whole genome shotgun (WGS) entry which is preliminary data.</text>
</comment>
<protein>
    <submittedName>
        <fullName evidence="1">Uncharacterized protein</fullName>
    </submittedName>
</protein>
<accession>A0A2G9ZNJ8</accession>
<evidence type="ECO:0000313" key="2">
    <source>
        <dbReference type="Proteomes" id="UP000230729"/>
    </source>
</evidence>
<dbReference type="Proteomes" id="UP000230729">
    <property type="component" value="Unassembled WGS sequence"/>
</dbReference>
<name>A0A2G9ZNJ8_9BACT</name>
<dbReference type="AlphaFoldDB" id="A0A2G9ZNJ8"/>
<gene>
    <name evidence="1" type="ORF">COX22_01835</name>
</gene>
<proteinExistence type="predicted"/>
<organism evidence="1 2">
    <name type="scientific">Candidatus Falkowbacteria bacterium CG23_combo_of_CG06-09_8_20_14_all_49_15</name>
    <dbReference type="NCBI Taxonomy" id="1974572"/>
    <lineage>
        <taxon>Bacteria</taxon>
        <taxon>Candidatus Falkowiibacteriota</taxon>
    </lineage>
</organism>
<reference evidence="1 2" key="1">
    <citation type="submission" date="2017-09" db="EMBL/GenBank/DDBJ databases">
        <title>Depth-based differentiation of microbial function through sediment-hosted aquifers and enrichment of novel symbionts in the deep terrestrial subsurface.</title>
        <authorList>
            <person name="Probst A.J."/>
            <person name="Ladd B."/>
            <person name="Jarett J.K."/>
            <person name="Geller-Mcgrath D.E."/>
            <person name="Sieber C.M."/>
            <person name="Emerson J.B."/>
            <person name="Anantharaman K."/>
            <person name="Thomas B.C."/>
            <person name="Malmstrom R."/>
            <person name="Stieglmeier M."/>
            <person name="Klingl A."/>
            <person name="Woyke T."/>
            <person name="Ryan C.M."/>
            <person name="Banfield J.F."/>
        </authorList>
    </citation>
    <scope>NUCLEOTIDE SEQUENCE [LARGE SCALE GENOMIC DNA]</scope>
    <source>
        <strain evidence="1">CG23_combo_of_CG06-09_8_20_14_all_49_15</strain>
    </source>
</reference>
<dbReference type="EMBL" id="PCSD01000038">
    <property type="protein sequence ID" value="PIP33908.1"/>
    <property type="molecule type" value="Genomic_DNA"/>
</dbReference>